<evidence type="ECO:0000313" key="3">
    <source>
        <dbReference type="Proteomes" id="UP000444980"/>
    </source>
</evidence>
<dbReference type="OrthoDB" id="4368242at2"/>
<gene>
    <name evidence="2" type="ORF">nbrc107697_12960</name>
</gene>
<accession>A0A7I9UVL3</accession>
<dbReference type="InterPro" id="IPR011048">
    <property type="entry name" value="Haem_d1_sf"/>
</dbReference>
<evidence type="ECO:0008006" key="4">
    <source>
        <dbReference type="Google" id="ProtNLM"/>
    </source>
</evidence>
<dbReference type="Proteomes" id="UP000444980">
    <property type="component" value="Unassembled WGS sequence"/>
</dbReference>
<dbReference type="PANTHER" id="PTHR47197:SF3">
    <property type="entry name" value="DIHYDRO-HEME D1 DEHYDROGENASE"/>
    <property type="match status" value="1"/>
</dbReference>
<feature type="chain" id="PRO_5029672588" description="YncE family protein" evidence="1">
    <location>
        <begin position="32"/>
        <end position="369"/>
    </location>
</feature>
<dbReference type="InterPro" id="IPR015943">
    <property type="entry name" value="WD40/YVTN_repeat-like_dom_sf"/>
</dbReference>
<dbReference type="SUPFAM" id="SSF51004">
    <property type="entry name" value="C-terminal (heme d1) domain of cytochrome cd1-nitrite reductase"/>
    <property type="match status" value="1"/>
</dbReference>
<dbReference type="AlphaFoldDB" id="A0A7I9UVL3"/>
<evidence type="ECO:0000313" key="2">
    <source>
        <dbReference type="EMBL" id="GED97257.1"/>
    </source>
</evidence>
<evidence type="ECO:0000256" key="1">
    <source>
        <dbReference type="SAM" id="SignalP"/>
    </source>
</evidence>
<feature type="signal peptide" evidence="1">
    <location>
        <begin position="1"/>
        <end position="31"/>
    </location>
</feature>
<keyword evidence="3" id="KW-1185">Reference proteome</keyword>
<reference evidence="3" key="1">
    <citation type="submission" date="2019-06" db="EMBL/GenBank/DDBJ databases">
        <title>Gordonia isolated from sludge of a wastewater treatment plant.</title>
        <authorList>
            <person name="Tamura T."/>
            <person name="Aoyama K."/>
            <person name="Kang Y."/>
            <person name="Saito S."/>
            <person name="Akiyama N."/>
            <person name="Yazawa K."/>
            <person name="Gonoi T."/>
            <person name="Mikami Y."/>
        </authorList>
    </citation>
    <scope>NUCLEOTIDE SEQUENCE [LARGE SCALE GENOMIC DNA]</scope>
    <source>
        <strain evidence="3">NBRC 107697</strain>
    </source>
</reference>
<dbReference type="PANTHER" id="PTHR47197">
    <property type="entry name" value="PROTEIN NIRF"/>
    <property type="match status" value="1"/>
</dbReference>
<keyword evidence="1" id="KW-0732">Signal</keyword>
<dbReference type="InterPro" id="IPR051200">
    <property type="entry name" value="Host-pathogen_enzymatic-act"/>
</dbReference>
<protein>
    <recommendedName>
        <fullName evidence="4">YncE family protein</fullName>
    </recommendedName>
</protein>
<dbReference type="RefSeq" id="WP_161926609.1">
    <property type="nucleotide sequence ID" value="NZ_BJOU01000001.1"/>
</dbReference>
<organism evidence="2 3">
    <name type="scientific">Gordonia crocea</name>
    <dbReference type="NCBI Taxonomy" id="589162"/>
    <lineage>
        <taxon>Bacteria</taxon>
        <taxon>Bacillati</taxon>
        <taxon>Actinomycetota</taxon>
        <taxon>Actinomycetes</taxon>
        <taxon>Mycobacteriales</taxon>
        <taxon>Gordoniaceae</taxon>
        <taxon>Gordonia</taxon>
    </lineage>
</organism>
<dbReference type="EMBL" id="BJOU01000001">
    <property type="protein sequence ID" value="GED97257.1"/>
    <property type="molecule type" value="Genomic_DNA"/>
</dbReference>
<name>A0A7I9UVL3_9ACTN</name>
<sequence>MTNRAIRIATTAAVAVATGAGALLVPGSAHAAPTYRVSSTPAGVVSGGELAIDQGRKRLFIADNNASMRTTGKDFIPSNDPVRPAVSVFDTATQRPVRRIDLSNQPGGLMMIGSVPLIPTAQVPDGIAIDPKRGRVLVTNAHASGLTVFNMSATKVGPGNLIDLPTSHPMGAVANTDSGRFYVGLNGTNKVAIVNTATGRLVGEIPNLYKASFLDVDLSRNRLYVGNADYEAKKNNFVAVIDMRTNRVIKKITTPSNSRPKVDPTTGKIWASSFDTGKISIIDPVSLRIVKTINTGTTPAKLAIDAQRRLVYTANLQKKSITVINADTGAILATIPTGKAIHTVVVDQSTGVVYGTQHIGRNLTILTPR</sequence>
<dbReference type="Gene3D" id="2.130.10.10">
    <property type="entry name" value="YVTN repeat-like/Quinoprotein amine dehydrogenase"/>
    <property type="match status" value="2"/>
</dbReference>
<comment type="caution">
    <text evidence="2">The sequence shown here is derived from an EMBL/GenBank/DDBJ whole genome shotgun (WGS) entry which is preliminary data.</text>
</comment>
<proteinExistence type="predicted"/>